<comment type="caution">
    <text evidence="1">The sequence shown here is derived from an EMBL/GenBank/DDBJ whole genome shotgun (WGS) entry which is preliminary data.</text>
</comment>
<sequence length="117" mass="12787">MASTDAGALVCAVGGLRVHFNTAIVDGRGGCDNRLVSVIGFKDAGLHAAETYAIPVIVSVCLKNEINHFVTVENVYNWITRISHTNCIVPKKNPANFKYQILKSGIQNRFMLPRDSL</sequence>
<dbReference type="AlphaFoldDB" id="A0A8X6T2K5"/>
<organism evidence="1 2">
    <name type="scientific">Nephila pilipes</name>
    <name type="common">Giant wood spider</name>
    <name type="synonym">Nephila maculata</name>
    <dbReference type="NCBI Taxonomy" id="299642"/>
    <lineage>
        <taxon>Eukaryota</taxon>
        <taxon>Metazoa</taxon>
        <taxon>Ecdysozoa</taxon>
        <taxon>Arthropoda</taxon>
        <taxon>Chelicerata</taxon>
        <taxon>Arachnida</taxon>
        <taxon>Araneae</taxon>
        <taxon>Araneomorphae</taxon>
        <taxon>Entelegynae</taxon>
        <taxon>Araneoidea</taxon>
        <taxon>Nephilidae</taxon>
        <taxon>Nephila</taxon>
    </lineage>
</organism>
<dbReference type="Proteomes" id="UP000887013">
    <property type="component" value="Unassembled WGS sequence"/>
</dbReference>
<accession>A0A8X6T2K5</accession>
<evidence type="ECO:0000313" key="2">
    <source>
        <dbReference type="Proteomes" id="UP000887013"/>
    </source>
</evidence>
<keyword evidence="2" id="KW-1185">Reference proteome</keyword>
<protein>
    <submittedName>
        <fullName evidence="1">Uncharacterized protein</fullName>
    </submittedName>
</protein>
<name>A0A8X6T2K5_NEPPI</name>
<reference evidence="1" key="1">
    <citation type="submission" date="2020-08" db="EMBL/GenBank/DDBJ databases">
        <title>Multicomponent nature underlies the extraordinary mechanical properties of spider dragline silk.</title>
        <authorList>
            <person name="Kono N."/>
            <person name="Nakamura H."/>
            <person name="Mori M."/>
            <person name="Yoshida Y."/>
            <person name="Ohtoshi R."/>
            <person name="Malay A.D."/>
            <person name="Moran D.A.P."/>
            <person name="Tomita M."/>
            <person name="Numata K."/>
            <person name="Arakawa K."/>
        </authorList>
    </citation>
    <scope>NUCLEOTIDE SEQUENCE</scope>
</reference>
<evidence type="ECO:0000313" key="1">
    <source>
        <dbReference type="EMBL" id="GFS72599.1"/>
    </source>
</evidence>
<dbReference type="EMBL" id="BMAW01095922">
    <property type="protein sequence ID" value="GFS72599.1"/>
    <property type="molecule type" value="Genomic_DNA"/>
</dbReference>
<proteinExistence type="predicted"/>
<gene>
    <name evidence="1" type="ORF">NPIL_160721</name>
</gene>